<dbReference type="SMART" id="SM00858">
    <property type="entry name" value="SAF"/>
    <property type="match status" value="1"/>
</dbReference>
<accession>A0ABS5KH62</accession>
<organism evidence="2 3">
    <name type="scientific">Catenulispora pinistramenti</name>
    <dbReference type="NCBI Taxonomy" id="2705254"/>
    <lineage>
        <taxon>Bacteria</taxon>
        <taxon>Bacillati</taxon>
        <taxon>Actinomycetota</taxon>
        <taxon>Actinomycetes</taxon>
        <taxon>Catenulisporales</taxon>
        <taxon>Catenulisporaceae</taxon>
        <taxon>Catenulispora</taxon>
    </lineage>
</organism>
<proteinExistence type="predicted"/>
<gene>
    <name evidence="2" type="ORF">KGQ19_00695</name>
</gene>
<evidence type="ECO:0000313" key="3">
    <source>
        <dbReference type="Proteomes" id="UP000730482"/>
    </source>
</evidence>
<comment type="caution">
    <text evidence="2">The sequence shown here is derived from an EMBL/GenBank/DDBJ whole genome shotgun (WGS) entry which is preliminary data.</text>
</comment>
<dbReference type="EMBL" id="JAAFYZ010000002">
    <property type="protein sequence ID" value="MBS2545377.1"/>
    <property type="molecule type" value="Genomic_DNA"/>
</dbReference>
<evidence type="ECO:0000259" key="1">
    <source>
        <dbReference type="SMART" id="SM00858"/>
    </source>
</evidence>
<protein>
    <submittedName>
        <fullName evidence="2">SAF domain-containing protein</fullName>
    </submittedName>
</protein>
<dbReference type="Pfam" id="PF08666">
    <property type="entry name" value="SAF"/>
    <property type="match status" value="1"/>
</dbReference>
<sequence>MSTGHRVAVLAVAKPVAAGQVITTDDLAVADISTDPMLTPISSGSRQNVVGRRAAVALEPGTLLVTADLNDTPLVAADAQTVGLDLKPGQMPGEKLATGQKVTIVFTPDPAAGASQSNAQPTTIGATVTRVGSPDNQGAVVVDVAVPGAQAATLAAQAATGHLALVLGSGGGSGS</sequence>
<keyword evidence="3" id="KW-1185">Reference proteome</keyword>
<dbReference type="RefSeq" id="WP_212007043.1">
    <property type="nucleotide sequence ID" value="NZ_JAAFYZ010000002.1"/>
</dbReference>
<dbReference type="Proteomes" id="UP000730482">
    <property type="component" value="Unassembled WGS sequence"/>
</dbReference>
<evidence type="ECO:0000313" key="2">
    <source>
        <dbReference type="EMBL" id="MBS2545377.1"/>
    </source>
</evidence>
<name>A0ABS5KH62_9ACTN</name>
<feature type="domain" description="SAF" evidence="1">
    <location>
        <begin position="7"/>
        <end position="70"/>
    </location>
</feature>
<dbReference type="InterPro" id="IPR013974">
    <property type="entry name" value="SAF"/>
</dbReference>
<dbReference type="CDD" id="cd11614">
    <property type="entry name" value="SAF_CpaB_FlgA_like"/>
    <property type="match status" value="1"/>
</dbReference>
<reference evidence="2 3" key="1">
    <citation type="submission" date="2020-02" db="EMBL/GenBank/DDBJ databases">
        <title>Acidophilic actinobacteria isolated from forest soil.</title>
        <authorList>
            <person name="Golinska P."/>
        </authorList>
    </citation>
    <scope>NUCLEOTIDE SEQUENCE [LARGE SCALE GENOMIC DNA]</scope>
    <source>
        <strain evidence="2 3">NL8</strain>
    </source>
</reference>